<feature type="region of interest" description="Disordered" evidence="1">
    <location>
        <begin position="291"/>
        <end position="315"/>
    </location>
</feature>
<dbReference type="AlphaFoldDB" id="A0A7W9F3V8"/>
<comment type="caution">
    <text evidence="3">The sequence shown here is derived from an EMBL/GenBank/DDBJ whole genome shotgun (WGS) entry which is preliminary data.</text>
</comment>
<proteinExistence type="predicted"/>
<protein>
    <recommendedName>
        <fullName evidence="2">DNA mimic protein DMP19 C-terminal domain-containing protein</fullName>
    </recommendedName>
</protein>
<evidence type="ECO:0000256" key="1">
    <source>
        <dbReference type="SAM" id="MobiDB-lite"/>
    </source>
</evidence>
<dbReference type="OrthoDB" id="2216871at2"/>
<accession>A0A7W9F3V8</accession>
<evidence type="ECO:0000313" key="4">
    <source>
        <dbReference type="Proteomes" id="UP000546701"/>
    </source>
</evidence>
<dbReference type="Pfam" id="PF14300">
    <property type="entry name" value="DMP19"/>
    <property type="match status" value="2"/>
</dbReference>
<evidence type="ECO:0000313" key="3">
    <source>
        <dbReference type="EMBL" id="MBB5730249.1"/>
    </source>
</evidence>
<dbReference type="InterPro" id="IPR025402">
    <property type="entry name" value="DMP19_C"/>
</dbReference>
<feature type="domain" description="DNA mimic protein DMP19 C-terminal" evidence="2">
    <location>
        <begin position="225"/>
        <end position="339"/>
    </location>
</feature>
<dbReference type="EMBL" id="JACIJR010000006">
    <property type="protein sequence ID" value="MBB5730249.1"/>
    <property type="molecule type" value="Genomic_DNA"/>
</dbReference>
<evidence type="ECO:0000259" key="2">
    <source>
        <dbReference type="Pfam" id="PF14300"/>
    </source>
</evidence>
<gene>
    <name evidence="3" type="ORF">FHS99_002747</name>
</gene>
<feature type="domain" description="DNA mimic protein DMP19 C-terminal" evidence="2">
    <location>
        <begin position="91"/>
        <end position="164"/>
    </location>
</feature>
<organism evidence="3 4">
    <name type="scientific">Sphingomonas prati</name>
    <dbReference type="NCBI Taxonomy" id="1843237"/>
    <lineage>
        <taxon>Bacteria</taxon>
        <taxon>Pseudomonadati</taxon>
        <taxon>Pseudomonadota</taxon>
        <taxon>Alphaproteobacteria</taxon>
        <taxon>Sphingomonadales</taxon>
        <taxon>Sphingomonadaceae</taxon>
        <taxon>Sphingomonas</taxon>
    </lineage>
</organism>
<name>A0A7W9F3V8_9SPHN</name>
<dbReference type="RefSeq" id="WP_157176269.1">
    <property type="nucleotide sequence ID" value="NZ_BMJP01000004.1"/>
</dbReference>
<keyword evidence="4" id="KW-1185">Reference proteome</keyword>
<sequence length="348" mass="37685">MEGIALVEELRDDWLREGLGSGGKGISISDLRRIPLSFVLTLETEAFSSAVFGTQKQVAAALAAIPPERRHVLALSLLLQGWYAHMPSREAFRHLFYGHWGNAAPEAADALAAAGATRQEEALRKAIALFRSPFPRQQHLRHKLLGEYWGPPTEATSALAELGEVLGPREELVRATAVLVEAPGLSVWFEEACRALKPADRLGWLIDTLLTRFVSGRGTPKKVAALPDPYRALLLAAYAEAEISNGGVHQYMTNSSGTLAPQAVEAFDTIGLPDHAAVIAKAVAMFPDPFPANPGKHQAQQAREAEKRTGEPWSDWDEELAGLTKGWKGRAVGPAIRAYARREGAVPA</sequence>
<dbReference type="Proteomes" id="UP000546701">
    <property type="component" value="Unassembled WGS sequence"/>
</dbReference>
<dbReference type="Gene3D" id="1.20.1420.60">
    <property type="match status" value="1"/>
</dbReference>
<reference evidence="3 4" key="1">
    <citation type="submission" date="2020-08" db="EMBL/GenBank/DDBJ databases">
        <title>Genomic Encyclopedia of Type Strains, Phase IV (KMG-IV): sequencing the most valuable type-strain genomes for metagenomic binning, comparative biology and taxonomic classification.</title>
        <authorList>
            <person name="Goeker M."/>
        </authorList>
    </citation>
    <scope>NUCLEOTIDE SEQUENCE [LARGE SCALE GENOMIC DNA]</scope>
    <source>
        <strain evidence="3 4">DSM 103336</strain>
    </source>
</reference>